<sequence length="315" mass="34136">MKKSVIALVVVVAAVGGLYFANKKAEDAIKQQISQANQSYIELAAQGEMPLIALSYKDVSANVLTSTYRIHDLAISLGEFGDIATVTEIVATGVKPKQLADKGSMTLTGLKAASAALQMLPPNLSAFVQGLEVHGDYSYAYQQDGSLQFNQATHINDEFSLSYDVTLANMQQFWQYAKEVTAMPAEQQQALTTSEDYPKQMLEQLLTGALSKGEVVLVNQGFLQRLTQVAAENGQAADFQTLQGIALITVSSAENMPAAIKESVISFINNPEKLVLNFSFAEPLKFSEMENGQLATKMNSPEDFIEFANLSLTAN</sequence>
<reference evidence="2" key="1">
    <citation type="submission" date="2016-09" db="EMBL/GenBank/DDBJ databases">
        <authorList>
            <person name="Wan X."/>
            <person name="Hou S."/>
        </authorList>
    </citation>
    <scope>NUCLEOTIDE SEQUENCE [LARGE SCALE GENOMIC DNA]</scope>
    <source>
        <strain evidence="2">KH87</strain>
    </source>
</reference>
<evidence type="ECO:0000313" key="1">
    <source>
        <dbReference type="EMBL" id="OEY68561.1"/>
    </source>
</evidence>
<protein>
    <recommendedName>
        <fullName evidence="3">DUF945 domain-containing protein</fullName>
    </recommendedName>
</protein>
<comment type="caution">
    <text evidence="1">The sequence shown here is derived from an EMBL/GenBank/DDBJ whole genome shotgun (WGS) entry which is preliminary data.</text>
</comment>
<keyword evidence="2" id="KW-1185">Reference proteome</keyword>
<dbReference type="Proteomes" id="UP000242258">
    <property type="component" value="Unassembled WGS sequence"/>
</dbReference>
<name>A0A1E7Q362_9GAMM</name>
<gene>
    <name evidence="1" type="ORF">BI198_02460</name>
</gene>
<evidence type="ECO:0008006" key="3">
    <source>
        <dbReference type="Google" id="ProtNLM"/>
    </source>
</evidence>
<proteinExistence type="predicted"/>
<dbReference type="EMBL" id="MKEK01000001">
    <property type="protein sequence ID" value="OEY68561.1"/>
    <property type="molecule type" value="Genomic_DNA"/>
</dbReference>
<dbReference type="RefSeq" id="WP_070048128.1">
    <property type="nucleotide sequence ID" value="NZ_CBCSDO010000001.1"/>
</dbReference>
<accession>A0A1E7Q362</accession>
<dbReference type="AlphaFoldDB" id="A0A1E7Q362"/>
<evidence type="ECO:0000313" key="2">
    <source>
        <dbReference type="Proteomes" id="UP000242258"/>
    </source>
</evidence>
<dbReference type="OrthoDB" id="5758906at2"/>
<organism evidence="1 2">
    <name type="scientific">Rheinheimera salexigens</name>
    <dbReference type="NCBI Taxonomy" id="1628148"/>
    <lineage>
        <taxon>Bacteria</taxon>
        <taxon>Pseudomonadati</taxon>
        <taxon>Pseudomonadota</taxon>
        <taxon>Gammaproteobacteria</taxon>
        <taxon>Chromatiales</taxon>
        <taxon>Chromatiaceae</taxon>
        <taxon>Rheinheimera</taxon>
    </lineage>
</organism>